<evidence type="ECO:0000313" key="3">
    <source>
        <dbReference type="Proteomes" id="UP001164745"/>
    </source>
</evidence>
<proteinExistence type="predicted"/>
<feature type="transmembrane region" description="Helical" evidence="1">
    <location>
        <begin position="135"/>
        <end position="154"/>
    </location>
</feature>
<keyword evidence="1" id="KW-0812">Transmembrane</keyword>
<dbReference type="EMBL" id="CP113864">
    <property type="protein sequence ID" value="WAM31662.1"/>
    <property type="molecule type" value="Genomic_DNA"/>
</dbReference>
<dbReference type="RefSeq" id="WP_045165966.1">
    <property type="nucleotide sequence ID" value="NZ_CP113864.1"/>
</dbReference>
<gene>
    <name evidence="2" type="ORF">OTJ99_000093</name>
</gene>
<dbReference type="Proteomes" id="UP001164745">
    <property type="component" value="Chromosome"/>
</dbReference>
<feature type="transmembrane region" description="Helical" evidence="1">
    <location>
        <begin position="39"/>
        <end position="57"/>
    </location>
</feature>
<organism evidence="2 3">
    <name type="scientific">Caldicellulosiruptor naganoensis</name>
    <dbReference type="NCBI Taxonomy" id="29324"/>
    <lineage>
        <taxon>Bacteria</taxon>
        <taxon>Bacillati</taxon>
        <taxon>Bacillota</taxon>
        <taxon>Bacillota incertae sedis</taxon>
        <taxon>Caldicellulosiruptorales</taxon>
        <taxon>Caldicellulosiruptoraceae</taxon>
        <taxon>Caldicellulosiruptor</taxon>
    </lineage>
</organism>
<name>A0ABY7BFR5_9FIRM</name>
<reference evidence="2" key="1">
    <citation type="submission" date="2022-12" db="EMBL/GenBank/DDBJ databases">
        <authorList>
            <person name="Bing R.G."/>
            <person name="Willard D.J."/>
            <person name="Manesh M.J.H."/>
            <person name="Laemthong T."/>
            <person name="Crosby J.R."/>
            <person name="Kelly R.M."/>
        </authorList>
    </citation>
    <scope>NUCLEOTIDE SEQUENCE</scope>
    <source>
        <strain evidence="2">DSM 8991</strain>
    </source>
</reference>
<evidence type="ECO:0000256" key="1">
    <source>
        <dbReference type="SAM" id="Phobius"/>
    </source>
</evidence>
<sequence length="182" mass="21177">MENKRSYYSWIVAGCITSILLLFVVYYFRDSSFFKEDPLSRIIQLLIVVGIGASAIIDAECVENSNKEHLRILLKNFLLFFIFFFLLLNIGLLGLKIIPSMKDFGAFISLEVFYTYSFLRSNYLYILKFKNYKNYPITVILSGSLLALFLGITFPDVEGIYRYLSIFVVVTILFELLNLKFR</sequence>
<accession>A0ABY7BFR5</accession>
<feature type="transmembrane region" description="Helical" evidence="1">
    <location>
        <begin position="7"/>
        <end position="27"/>
    </location>
</feature>
<keyword evidence="1" id="KW-1133">Transmembrane helix</keyword>
<protein>
    <submittedName>
        <fullName evidence="2">Uncharacterized protein</fullName>
    </submittedName>
</protein>
<feature type="transmembrane region" description="Helical" evidence="1">
    <location>
        <begin position="160"/>
        <end position="179"/>
    </location>
</feature>
<feature type="transmembrane region" description="Helical" evidence="1">
    <location>
        <begin position="77"/>
        <end position="98"/>
    </location>
</feature>
<keyword evidence="1" id="KW-0472">Membrane</keyword>
<feature type="transmembrane region" description="Helical" evidence="1">
    <location>
        <begin position="104"/>
        <end position="123"/>
    </location>
</feature>
<keyword evidence="3" id="KW-1185">Reference proteome</keyword>
<evidence type="ECO:0000313" key="2">
    <source>
        <dbReference type="EMBL" id="WAM31662.1"/>
    </source>
</evidence>